<keyword evidence="1" id="KW-0732">Signal</keyword>
<proteinExistence type="predicted"/>
<sequence length="83" mass="8441">MKNILAIVASFILLSPAVFASPAVQARECSSLGGKCGEGYMVPKCCGGSECSYASSEGGPGADKLKVGKMKIGKCIEIKIGTP</sequence>
<evidence type="ECO:0000256" key="1">
    <source>
        <dbReference type="SAM" id="SignalP"/>
    </source>
</evidence>
<dbReference type="AlphaFoldDB" id="A0A8H2XCI6"/>
<dbReference type="Proteomes" id="UP000663840">
    <property type="component" value="Unassembled WGS sequence"/>
</dbReference>
<comment type="caution">
    <text evidence="2">The sequence shown here is derived from an EMBL/GenBank/DDBJ whole genome shotgun (WGS) entry which is preliminary data.</text>
</comment>
<protein>
    <submittedName>
        <fullName evidence="2">Uncharacterized protein</fullName>
    </submittedName>
</protein>
<organism evidence="2 3">
    <name type="scientific">Rhizoctonia solani</name>
    <dbReference type="NCBI Taxonomy" id="456999"/>
    <lineage>
        <taxon>Eukaryota</taxon>
        <taxon>Fungi</taxon>
        <taxon>Dikarya</taxon>
        <taxon>Basidiomycota</taxon>
        <taxon>Agaricomycotina</taxon>
        <taxon>Agaricomycetes</taxon>
        <taxon>Cantharellales</taxon>
        <taxon>Ceratobasidiaceae</taxon>
        <taxon>Rhizoctonia</taxon>
    </lineage>
</organism>
<evidence type="ECO:0000313" key="3">
    <source>
        <dbReference type="Proteomes" id="UP000663840"/>
    </source>
</evidence>
<dbReference type="EMBL" id="CAJMWR010001231">
    <property type="protein sequence ID" value="CAE6419323.1"/>
    <property type="molecule type" value="Genomic_DNA"/>
</dbReference>
<evidence type="ECO:0000313" key="2">
    <source>
        <dbReference type="EMBL" id="CAE6419323.1"/>
    </source>
</evidence>
<gene>
    <name evidence="2" type="ORF">RDB_LOCUS52708</name>
</gene>
<feature type="chain" id="PRO_5034431897" evidence="1">
    <location>
        <begin position="21"/>
        <end position="83"/>
    </location>
</feature>
<reference evidence="2" key="1">
    <citation type="submission" date="2021-01" db="EMBL/GenBank/DDBJ databases">
        <authorList>
            <person name="Kaushik A."/>
        </authorList>
    </citation>
    <scope>NUCLEOTIDE SEQUENCE</scope>
    <source>
        <strain evidence="2">AG1-1A</strain>
    </source>
</reference>
<accession>A0A8H2XCI6</accession>
<feature type="signal peptide" evidence="1">
    <location>
        <begin position="1"/>
        <end position="20"/>
    </location>
</feature>
<name>A0A8H2XCI6_9AGAM</name>